<protein>
    <recommendedName>
        <fullName evidence="1">DUF6760 domain-containing protein</fullName>
    </recommendedName>
</protein>
<dbReference type="Pfam" id="PF20546">
    <property type="entry name" value="DUF6760"/>
    <property type="match status" value="1"/>
</dbReference>
<gene>
    <name evidence="2" type="ORF">SAMN06264365_110255</name>
</gene>
<dbReference type="AlphaFoldDB" id="A0A239C2E3"/>
<dbReference type="RefSeq" id="WP_275407890.1">
    <property type="nucleotide sequence ID" value="NZ_BOMU01000062.1"/>
</dbReference>
<dbReference type="InterPro" id="IPR046648">
    <property type="entry name" value="DUF6760"/>
</dbReference>
<sequence length="44" mass="5176">MAFLAYHLHWPLTELMELPHRERRSWVAEVSAINTTLNQAAQRS</sequence>
<proteinExistence type="predicted"/>
<reference evidence="2 3" key="1">
    <citation type="submission" date="2017-06" db="EMBL/GenBank/DDBJ databases">
        <authorList>
            <person name="Kim H.J."/>
            <person name="Triplett B.A."/>
        </authorList>
    </citation>
    <scope>NUCLEOTIDE SEQUENCE [LARGE SCALE GENOMIC DNA]</scope>
    <source>
        <strain evidence="2 3">DSM 43151</strain>
    </source>
</reference>
<evidence type="ECO:0000313" key="2">
    <source>
        <dbReference type="EMBL" id="SNS14089.1"/>
    </source>
</evidence>
<organism evidence="2 3">
    <name type="scientific">Actinoplanes regularis</name>
    <dbReference type="NCBI Taxonomy" id="52697"/>
    <lineage>
        <taxon>Bacteria</taxon>
        <taxon>Bacillati</taxon>
        <taxon>Actinomycetota</taxon>
        <taxon>Actinomycetes</taxon>
        <taxon>Micromonosporales</taxon>
        <taxon>Micromonosporaceae</taxon>
        <taxon>Actinoplanes</taxon>
    </lineage>
</organism>
<name>A0A239C2E3_9ACTN</name>
<dbReference type="EMBL" id="FZNR01000010">
    <property type="protein sequence ID" value="SNS14089.1"/>
    <property type="molecule type" value="Genomic_DNA"/>
</dbReference>
<evidence type="ECO:0000313" key="3">
    <source>
        <dbReference type="Proteomes" id="UP000198415"/>
    </source>
</evidence>
<dbReference type="Proteomes" id="UP000198415">
    <property type="component" value="Unassembled WGS sequence"/>
</dbReference>
<feature type="domain" description="DUF6760" evidence="1">
    <location>
        <begin position="2"/>
        <end position="42"/>
    </location>
</feature>
<keyword evidence="3" id="KW-1185">Reference proteome</keyword>
<evidence type="ECO:0000259" key="1">
    <source>
        <dbReference type="Pfam" id="PF20546"/>
    </source>
</evidence>
<accession>A0A239C2E3</accession>